<dbReference type="GO" id="GO:0016757">
    <property type="term" value="F:glycosyltransferase activity"/>
    <property type="evidence" value="ECO:0007669"/>
    <property type="project" value="UniProtKB-KW"/>
</dbReference>
<dbReference type="SUPFAM" id="SSF53448">
    <property type="entry name" value="Nucleotide-diphospho-sugar transferases"/>
    <property type="match status" value="1"/>
</dbReference>
<dbReference type="PANTHER" id="PTHR43685">
    <property type="entry name" value="GLYCOSYLTRANSFERASE"/>
    <property type="match status" value="1"/>
</dbReference>
<dbReference type="Proteomes" id="UP001596157">
    <property type="component" value="Unassembled WGS sequence"/>
</dbReference>
<keyword evidence="2" id="KW-0328">Glycosyltransferase</keyword>
<evidence type="ECO:0000313" key="3">
    <source>
        <dbReference type="Proteomes" id="UP001596157"/>
    </source>
</evidence>
<dbReference type="EC" id="2.4.-.-" evidence="2"/>
<organism evidence="2 3">
    <name type="scientific">Actinokineospora guangxiensis</name>
    <dbReference type="NCBI Taxonomy" id="1490288"/>
    <lineage>
        <taxon>Bacteria</taxon>
        <taxon>Bacillati</taxon>
        <taxon>Actinomycetota</taxon>
        <taxon>Actinomycetes</taxon>
        <taxon>Pseudonocardiales</taxon>
        <taxon>Pseudonocardiaceae</taxon>
        <taxon>Actinokineospora</taxon>
    </lineage>
</organism>
<proteinExistence type="predicted"/>
<accession>A0ABW0EIP0</accession>
<keyword evidence="2" id="KW-0808">Transferase</keyword>
<reference evidence="3" key="1">
    <citation type="journal article" date="2019" name="Int. J. Syst. Evol. Microbiol.">
        <title>The Global Catalogue of Microorganisms (GCM) 10K type strain sequencing project: providing services to taxonomists for standard genome sequencing and annotation.</title>
        <authorList>
            <consortium name="The Broad Institute Genomics Platform"/>
            <consortium name="The Broad Institute Genome Sequencing Center for Infectious Disease"/>
            <person name="Wu L."/>
            <person name="Ma J."/>
        </authorList>
    </citation>
    <scope>NUCLEOTIDE SEQUENCE [LARGE SCALE GENOMIC DNA]</scope>
    <source>
        <strain evidence="3">CCUG 59778</strain>
    </source>
</reference>
<dbReference type="Pfam" id="PF00535">
    <property type="entry name" value="Glycos_transf_2"/>
    <property type="match status" value="1"/>
</dbReference>
<sequence>MRISVVVPCRNAVRHVGAAMAGALEQLGPEDEVVVQDACSTDGTDRVLAAIGDPRLRVRSEPDSGQSEALNRAVERATGDFVGWLNADDLLLPGALDAVRAAAGGGTGDGVDVVVGGWRLLDAAGATLREEPARPLDHGKLLLHGCYAFSGAVFIRRSVLRGLGGLAEDLHYTMDYDLMLRLARTRPRQALAHAPLAALRYHADSKSGGAGRRFFTEAITVRRAQCATAPEVARGVAGTVIHGVGVATARLRFGGAYTRLRKAVAG</sequence>
<comment type="caution">
    <text evidence="2">The sequence shown here is derived from an EMBL/GenBank/DDBJ whole genome shotgun (WGS) entry which is preliminary data.</text>
</comment>
<dbReference type="InterPro" id="IPR029044">
    <property type="entry name" value="Nucleotide-diphossugar_trans"/>
</dbReference>
<keyword evidence="3" id="KW-1185">Reference proteome</keyword>
<dbReference type="InterPro" id="IPR001173">
    <property type="entry name" value="Glyco_trans_2-like"/>
</dbReference>
<dbReference type="PANTHER" id="PTHR43685:SF2">
    <property type="entry name" value="GLYCOSYLTRANSFERASE 2-LIKE DOMAIN-CONTAINING PROTEIN"/>
    <property type="match status" value="1"/>
</dbReference>
<dbReference type="Gene3D" id="3.90.550.10">
    <property type="entry name" value="Spore Coat Polysaccharide Biosynthesis Protein SpsA, Chain A"/>
    <property type="match status" value="1"/>
</dbReference>
<protein>
    <submittedName>
        <fullName evidence="2">Glycosyltransferase</fullName>
        <ecNumber evidence="2">2.4.-.-</ecNumber>
    </submittedName>
</protein>
<dbReference type="InterPro" id="IPR050834">
    <property type="entry name" value="Glycosyltransf_2"/>
</dbReference>
<name>A0ABW0EIP0_9PSEU</name>
<evidence type="ECO:0000259" key="1">
    <source>
        <dbReference type="Pfam" id="PF00535"/>
    </source>
</evidence>
<dbReference type="EMBL" id="JBHSKF010000002">
    <property type="protein sequence ID" value="MFC5286586.1"/>
    <property type="molecule type" value="Genomic_DNA"/>
</dbReference>
<evidence type="ECO:0000313" key="2">
    <source>
        <dbReference type="EMBL" id="MFC5286586.1"/>
    </source>
</evidence>
<gene>
    <name evidence="2" type="ORF">ACFPM7_05940</name>
</gene>
<dbReference type="RefSeq" id="WP_378244655.1">
    <property type="nucleotide sequence ID" value="NZ_JBHSKF010000002.1"/>
</dbReference>
<feature type="domain" description="Glycosyltransferase 2-like" evidence="1">
    <location>
        <begin position="4"/>
        <end position="113"/>
    </location>
</feature>